<dbReference type="InterPro" id="IPR002611">
    <property type="entry name" value="IstB_ATP-bd"/>
</dbReference>
<dbReference type="Proteomes" id="UP000031599">
    <property type="component" value="Unassembled WGS sequence"/>
</dbReference>
<dbReference type="InterPro" id="IPR027417">
    <property type="entry name" value="P-loop_NTPase"/>
</dbReference>
<gene>
    <name evidence="2" type="ORF">DB30_04230</name>
</gene>
<dbReference type="GO" id="GO:0005524">
    <property type="term" value="F:ATP binding"/>
    <property type="evidence" value="ECO:0007669"/>
    <property type="project" value="InterPro"/>
</dbReference>
<dbReference type="EMBL" id="JMCC02000034">
    <property type="protein sequence ID" value="KIG16611.1"/>
    <property type="molecule type" value="Genomic_DNA"/>
</dbReference>
<comment type="caution">
    <text evidence="2">The sequence shown here is derived from an EMBL/GenBank/DDBJ whole genome shotgun (WGS) entry which is preliminary data.</text>
</comment>
<accession>A0A0C2D044</accession>
<protein>
    <submittedName>
        <fullName evidence="2">Mobile element protein</fullName>
    </submittedName>
</protein>
<dbReference type="AlphaFoldDB" id="A0A0C2D044"/>
<evidence type="ECO:0000313" key="2">
    <source>
        <dbReference type="EMBL" id="KIG16611.1"/>
    </source>
</evidence>
<sequence>MCGAPHIDDLGYLSYDARNADLLFQVVSRRYEPRSLVLTTNLAFRDWPSIFPNSACTTALIDRVIHHASVITIKGKIYRLREAKIDAEEQVTGKAAKPRGKGRTSR</sequence>
<evidence type="ECO:0000313" key="3">
    <source>
        <dbReference type="Proteomes" id="UP000031599"/>
    </source>
</evidence>
<proteinExistence type="predicted"/>
<feature type="domain" description="IstB-like ATP-binding" evidence="1">
    <location>
        <begin position="7"/>
        <end position="83"/>
    </location>
</feature>
<name>A0A0C2D044_9BACT</name>
<dbReference type="RefSeq" id="WP_240480235.1">
    <property type="nucleotide sequence ID" value="NZ_JMCC02000034.1"/>
</dbReference>
<dbReference type="Gene3D" id="3.40.50.300">
    <property type="entry name" value="P-loop containing nucleotide triphosphate hydrolases"/>
    <property type="match status" value="1"/>
</dbReference>
<evidence type="ECO:0000259" key="1">
    <source>
        <dbReference type="Pfam" id="PF01695"/>
    </source>
</evidence>
<reference evidence="2 3" key="1">
    <citation type="submission" date="2014-12" db="EMBL/GenBank/DDBJ databases">
        <title>Genome assembly of Enhygromyxa salina DSM 15201.</title>
        <authorList>
            <person name="Sharma G."/>
            <person name="Subramanian S."/>
        </authorList>
    </citation>
    <scope>NUCLEOTIDE SEQUENCE [LARGE SCALE GENOMIC DNA]</scope>
    <source>
        <strain evidence="2 3">DSM 15201</strain>
    </source>
</reference>
<dbReference type="Pfam" id="PF01695">
    <property type="entry name" value="IstB_IS21"/>
    <property type="match status" value="1"/>
</dbReference>
<organism evidence="2 3">
    <name type="scientific">Enhygromyxa salina</name>
    <dbReference type="NCBI Taxonomy" id="215803"/>
    <lineage>
        <taxon>Bacteria</taxon>
        <taxon>Pseudomonadati</taxon>
        <taxon>Myxococcota</taxon>
        <taxon>Polyangia</taxon>
        <taxon>Nannocystales</taxon>
        <taxon>Nannocystaceae</taxon>
        <taxon>Enhygromyxa</taxon>
    </lineage>
</organism>